<dbReference type="PANTHER" id="PTHR46361">
    <property type="entry name" value="ELECTRON CARRIER/ PROTEIN DISULFIDE OXIDOREDUCTASE"/>
    <property type="match status" value="1"/>
</dbReference>
<organism evidence="2 3">
    <name type="scientific">Tribonema minus</name>
    <dbReference type="NCBI Taxonomy" id="303371"/>
    <lineage>
        <taxon>Eukaryota</taxon>
        <taxon>Sar</taxon>
        <taxon>Stramenopiles</taxon>
        <taxon>Ochrophyta</taxon>
        <taxon>PX clade</taxon>
        <taxon>Xanthophyceae</taxon>
        <taxon>Tribonematales</taxon>
        <taxon>Tribonemataceae</taxon>
        <taxon>Tribonema</taxon>
    </lineage>
</organism>
<dbReference type="EMBL" id="JAFCMP010000113">
    <property type="protein sequence ID" value="KAG5186180.1"/>
    <property type="molecule type" value="Genomic_DNA"/>
</dbReference>
<sequence length="296" mass="31665">MRLAGAAKGQVLGPLWLSKRILNKPQPGTTEDAAAAAATADSSSAVAQNMNSSTKTLYTSFLAEDGSGVDYASLAASPEYAQYLRQAATLSAVNLSDMPPAERKAFFLNTYNALVIHAFVAIGTPRWLLGRLAFYATAAYDIGGAAWCLNDIENGALRGNRRSAAPFTGPPLARDDARLPLCLELDPRIHFALNCGALSCPPIRHYSAEGLDAQLDLATRAFVNGMALNDAGDALLLSQIFRWYAADFGGSDAEVLAWIRQYVTAPAKAAALDKQLSRAPVVCAYEAYDWSLNQKK</sequence>
<evidence type="ECO:0000259" key="1">
    <source>
        <dbReference type="Pfam" id="PF04784"/>
    </source>
</evidence>
<dbReference type="InterPro" id="IPR006869">
    <property type="entry name" value="DUF547"/>
</dbReference>
<evidence type="ECO:0000313" key="2">
    <source>
        <dbReference type="EMBL" id="KAG5186180.1"/>
    </source>
</evidence>
<comment type="caution">
    <text evidence="2">The sequence shown here is derived from an EMBL/GenBank/DDBJ whole genome shotgun (WGS) entry which is preliminary data.</text>
</comment>
<keyword evidence="3" id="KW-1185">Reference proteome</keyword>
<evidence type="ECO:0000313" key="3">
    <source>
        <dbReference type="Proteomes" id="UP000664859"/>
    </source>
</evidence>
<dbReference type="PANTHER" id="PTHR46361:SF3">
    <property type="entry name" value="ELECTRON CARRIER_ PROTEIN DISULFIDE OXIDOREDUCTASE"/>
    <property type="match status" value="1"/>
</dbReference>
<accession>A0A835Z374</accession>
<dbReference type="Pfam" id="PF04784">
    <property type="entry name" value="DUF547"/>
    <property type="match status" value="1"/>
</dbReference>
<feature type="domain" description="DUF547" evidence="1">
    <location>
        <begin position="96"/>
        <end position="223"/>
    </location>
</feature>
<proteinExistence type="predicted"/>
<name>A0A835Z374_9STRA</name>
<dbReference type="OrthoDB" id="41681at2759"/>
<protein>
    <recommendedName>
        <fullName evidence="1">DUF547 domain-containing protein</fullName>
    </recommendedName>
</protein>
<dbReference type="Proteomes" id="UP000664859">
    <property type="component" value="Unassembled WGS sequence"/>
</dbReference>
<gene>
    <name evidence="2" type="ORF">JKP88DRAFT_198306</name>
</gene>
<dbReference type="AlphaFoldDB" id="A0A835Z374"/>
<reference evidence="2" key="1">
    <citation type="submission" date="2021-02" db="EMBL/GenBank/DDBJ databases">
        <title>First Annotated Genome of the Yellow-green Alga Tribonema minus.</title>
        <authorList>
            <person name="Mahan K.M."/>
        </authorList>
    </citation>
    <scope>NUCLEOTIDE SEQUENCE</scope>
    <source>
        <strain evidence="2">UTEX B ZZ1240</strain>
    </source>
</reference>